<dbReference type="InterPro" id="IPR010461">
    <property type="entry name" value="ComK"/>
</dbReference>
<evidence type="ECO:0000313" key="1">
    <source>
        <dbReference type="EMBL" id="PLS01948.1"/>
    </source>
</evidence>
<comment type="caution">
    <text evidence="1">The sequence shown here is derived from an EMBL/GenBank/DDBJ whole genome shotgun (WGS) entry which is preliminary data.</text>
</comment>
<dbReference type="GO" id="GO:0030420">
    <property type="term" value="P:establishment of competence for transformation"/>
    <property type="evidence" value="ECO:0007669"/>
    <property type="project" value="InterPro"/>
</dbReference>
<dbReference type="OrthoDB" id="2731896at2"/>
<keyword evidence="2" id="KW-1185">Reference proteome</keyword>
<dbReference type="EMBL" id="PGVE01000086">
    <property type="protein sequence ID" value="PLS01948.1"/>
    <property type="molecule type" value="Genomic_DNA"/>
</dbReference>
<name>A0A2N5H8V4_9BACI</name>
<dbReference type="RefSeq" id="WP_101650714.1">
    <property type="nucleotide sequence ID" value="NZ_PGVE01000086.1"/>
</dbReference>
<organism evidence="1 2">
    <name type="scientific">Neobacillus cucumis</name>
    <dbReference type="NCBI Taxonomy" id="1740721"/>
    <lineage>
        <taxon>Bacteria</taxon>
        <taxon>Bacillati</taxon>
        <taxon>Bacillota</taxon>
        <taxon>Bacilli</taxon>
        <taxon>Bacillales</taxon>
        <taxon>Bacillaceae</taxon>
        <taxon>Neobacillus</taxon>
    </lineage>
</organism>
<evidence type="ECO:0000313" key="2">
    <source>
        <dbReference type="Proteomes" id="UP000234950"/>
    </source>
</evidence>
<reference evidence="1 2" key="1">
    <citation type="submission" date="2017-11" db="EMBL/GenBank/DDBJ databases">
        <title>Comparitive Functional Genomics of Dry Heat Resistant strains isolated from the Viking Spacecraft.</title>
        <authorList>
            <person name="Seuylemezian A."/>
            <person name="Cooper K."/>
            <person name="Vaishampayan P."/>
        </authorList>
    </citation>
    <scope>NUCLEOTIDE SEQUENCE [LARGE SCALE GENOMIC DNA]</scope>
    <source>
        <strain evidence="1 2">V32-6</strain>
    </source>
</reference>
<protein>
    <recommendedName>
        <fullName evidence="3">Competence protein</fullName>
    </recommendedName>
</protein>
<sequence>MELRQDYLINEKTGLLLGEYYTNGALYTRVIEGVESFLVEMSPIKLIDKSLLRYGSSFHGALSSSKEVLGGMYMYPIKISSTLDIWLFPSKSYKKANCIWFVLNHILDTFPKSVQHTEVFLRYGHNITIELRECTFRTKRRNAEKLRERISNNINNSSKVKKELKNGFFIKEEEGEFKFLN</sequence>
<dbReference type="Pfam" id="PF06338">
    <property type="entry name" value="ComK"/>
    <property type="match status" value="1"/>
</dbReference>
<gene>
    <name evidence="1" type="ORF">CVD27_22805</name>
</gene>
<dbReference type="Proteomes" id="UP000234950">
    <property type="component" value="Unassembled WGS sequence"/>
</dbReference>
<dbReference type="AlphaFoldDB" id="A0A2N5H8V4"/>
<proteinExistence type="predicted"/>
<evidence type="ECO:0008006" key="3">
    <source>
        <dbReference type="Google" id="ProtNLM"/>
    </source>
</evidence>
<accession>A0A2N5H8V4</accession>